<dbReference type="Gramene" id="OIW21428">
    <property type="protein sequence ID" value="OIW21428"/>
    <property type="gene ID" value="TanjilG_03462"/>
</dbReference>
<accession>A0A394DE18</accession>
<gene>
    <name evidence="1" type="ORF">TanjilG_03462</name>
</gene>
<name>A0A394DE18_LUPAN</name>
<evidence type="ECO:0000313" key="1">
    <source>
        <dbReference type="EMBL" id="OIW21428.1"/>
    </source>
</evidence>
<keyword evidence="2" id="KW-1185">Reference proteome</keyword>
<comment type="caution">
    <text evidence="1">The sequence shown here is derived from an EMBL/GenBank/DDBJ whole genome shotgun (WGS) entry which is preliminary data.</text>
</comment>
<dbReference type="Proteomes" id="UP000188354">
    <property type="component" value="Unassembled WGS sequence"/>
</dbReference>
<proteinExistence type="predicted"/>
<dbReference type="EMBL" id="MLAU01025914">
    <property type="protein sequence ID" value="OIW21428.1"/>
    <property type="molecule type" value="Genomic_DNA"/>
</dbReference>
<reference evidence="1 2" key="1">
    <citation type="journal article" date="2017" name="Plant Biotechnol. J.">
        <title>A comprehensive draft genome sequence for lupin (Lupinus angustifolius), an emerging health food: insights into plant-microbe interactions and legume evolution.</title>
        <authorList>
            <person name="Hane J.K."/>
            <person name="Ming Y."/>
            <person name="Kamphuis L.G."/>
            <person name="Nelson M.N."/>
            <person name="Garg G."/>
            <person name="Atkins C.A."/>
            <person name="Bayer P.E."/>
            <person name="Bravo A."/>
            <person name="Bringans S."/>
            <person name="Cannon S."/>
            <person name="Edwards D."/>
            <person name="Foley R."/>
            <person name="Gao L.L."/>
            <person name="Harrison M.J."/>
            <person name="Huang W."/>
            <person name="Hurgobin B."/>
            <person name="Li S."/>
            <person name="Liu C.W."/>
            <person name="McGrath A."/>
            <person name="Morahan G."/>
            <person name="Murray J."/>
            <person name="Weller J."/>
            <person name="Jian J."/>
            <person name="Singh K.B."/>
        </authorList>
    </citation>
    <scope>NUCLEOTIDE SEQUENCE [LARGE SCALE GENOMIC DNA]</scope>
    <source>
        <strain evidence="2">cv. Tanjil</strain>
        <tissue evidence="1">Whole plant</tissue>
    </source>
</reference>
<evidence type="ECO:0000313" key="2">
    <source>
        <dbReference type="Proteomes" id="UP000188354"/>
    </source>
</evidence>
<organism evidence="1 2">
    <name type="scientific">Lupinus angustifolius</name>
    <name type="common">Narrow-leaved blue lupine</name>
    <dbReference type="NCBI Taxonomy" id="3871"/>
    <lineage>
        <taxon>Eukaryota</taxon>
        <taxon>Viridiplantae</taxon>
        <taxon>Streptophyta</taxon>
        <taxon>Embryophyta</taxon>
        <taxon>Tracheophyta</taxon>
        <taxon>Spermatophyta</taxon>
        <taxon>Magnoliopsida</taxon>
        <taxon>eudicotyledons</taxon>
        <taxon>Gunneridae</taxon>
        <taxon>Pentapetalae</taxon>
        <taxon>rosids</taxon>
        <taxon>fabids</taxon>
        <taxon>Fabales</taxon>
        <taxon>Fabaceae</taxon>
        <taxon>Papilionoideae</taxon>
        <taxon>50 kb inversion clade</taxon>
        <taxon>genistoids sensu lato</taxon>
        <taxon>core genistoids</taxon>
        <taxon>Genisteae</taxon>
        <taxon>Lupinus</taxon>
    </lineage>
</organism>
<protein>
    <submittedName>
        <fullName evidence="1">Uncharacterized protein</fullName>
    </submittedName>
</protein>
<dbReference type="AlphaFoldDB" id="A0A394DE18"/>
<sequence length="52" mass="5778">MNAAERMTAETAAIDAAVMFEKMTVEMFVTDAVVLAIHLLTLDRDSYIDVKD</sequence>